<dbReference type="Gene3D" id="2.60.120.1130">
    <property type="match status" value="1"/>
</dbReference>
<dbReference type="InterPro" id="IPR024618">
    <property type="entry name" value="DUF3857"/>
</dbReference>
<evidence type="ECO:0000313" key="3">
    <source>
        <dbReference type="EMBL" id="QEC74924.1"/>
    </source>
</evidence>
<dbReference type="RefSeq" id="WP_147052082.1">
    <property type="nucleotide sequence ID" value="NZ_CP042437.1"/>
</dbReference>
<dbReference type="Gene3D" id="3.10.620.30">
    <property type="match status" value="1"/>
</dbReference>
<protein>
    <submittedName>
        <fullName evidence="3">DUF3857 domain-containing protein</fullName>
    </submittedName>
</protein>
<name>A0A5B8VTE4_9SPHI</name>
<dbReference type="Pfam" id="PF12969">
    <property type="entry name" value="DUF3857"/>
    <property type="match status" value="1"/>
</dbReference>
<dbReference type="Proteomes" id="UP000321362">
    <property type="component" value="Chromosome"/>
</dbReference>
<gene>
    <name evidence="3" type="ORF">FSB76_02795</name>
</gene>
<dbReference type="InterPro" id="IPR002931">
    <property type="entry name" value="Transglutaminase-like"/>
</dbReference>
<dbReference type="Pfam" id="PF01841">
    <property type="entry name" value="Transglut_core"/>
    <property type="match status" value="1"/>
</dbReference>
<keyword evidence="4" id="KW-1185">Reference proteome</keyword>
<organism evidence="3 4">
    <name type="scientific">Mucilaginibacter ginsenosidivorax</name>
    <dbReference type="NCBI Taxonomy" id="862126"/>
    <lineage>
        <taxon>Bacteria</taxon>
        <taxon>Pseudomonadati</taxon>
        <taxon>Bacteroidota</taxon>
        <taxon>Sphingobacteriia</taxon>
        <taxon>Sphingobacteriales</taxon>
        <taxon>Sphingobacteriaceae</taxon>
        <taxon>Mucilaginibacter</taxon>
    </lineage>
</organism>
<dbReference type="KEGG" id="mgk:FSB76_02795"/>
<dbReference type="AlphaFoldDB" id="A0A5B8VTE4"/>
<dbReference type="OrthoDB" id="98874at2"/>
<proteinExistence type="predicted"/>
<evidence type="ECO:0000259" key="1">
    <source>
        <dbReference type="Pfam" id="PF01841"/>
    </source>
</evidence>
<dbReference type="Gene3D" id="2.60.40.3140">
    <property type="match status" value="1"/>
</dbReference>
<evidence type="ECO:0000313" key="4">
    <source>
        <dbReference type="Proteomes" id="UP000321362"/>
    </source>
</evidence>
<accession>A0A5B8VTE4</accession>
<dbReference type="EMBL" id="CP042437">
    <property type="protein sequence ID" value="QEC74924.1"/>
    <property type="molecule type" value="Genomic_DNA"/>
</dbReference>
<feature type="domain" description="DUF3857" evidence="2">
    <location>
        <begin position="69"/>
        <end position="197"/>
    </location>
</feature>
<evidence type="ECO:0000259" key="2">
    <source>
        <dbReference type="Pfam" id="PF12969"/>
    </source>
</evidence>
<feature type="domain" description="Transglutaminase-like" evidence="1">
    <location>
        <begin position="304"/>
        <end position="381"/>
    </location>
</feature>
<sequence length="659" mass="75640">MKKVLLIIFLFIGVQHIIKAQDFEGSVTTEDLELKKYAKDTAAHALFLNEFGKSRIDMVSDDHVRLIFDYHARIKIFDTKGLEHGTIEIPFHHSANGETTEEVSDITGTTYYRDDDGLMRSAPLDLKKVYTVKDYKYRSTVKFALPALRPGCVIDFKYKLVSPYLDEFRNWDFQDEIPKAHSKYDVHIPAFWVFNATLRGSQKLSKSTSEVERECFSSHGAKCDCSYITYEMADIPAFVSEDYMTSPKNFLSAIYFDEVEWTNPYTGAKTVVSKTWKDIEHQLKTDEFFGSQFKRKELMKDRIASVIAGKTDELEKAKAIYAYLQKWFKWNDITSIYSPDGIKKAYEAHTGTVGDINLALGAALRAADLNTELVVLSTRNNGSINMLYPVINDFDYVIAKVNIGDKSYLLDATDPLLSFGLLPLKCLNDKGRVINLDKPSYWMELSGLQKESTTRSLDLTLLDNGKLKGTIINYYRGYDAYLKRKAIKKFNSIDEYVENQDEKLPKLKILKSNIANLDSLDMPLGETFEVEIDAYDNTNHNRLVFNPFLWEKITKNPFKLAERDYPVDWGMASDDRLILTMRLPQGYTVETPPQTVAFKMPGDGGMYATSFENLDNTFTFSNITKFTKPIYTSEEYPYLKELYNKIILTEKADMVFKKK</sequence>
<reference evidence="3 4" key="1">
    <citation type="journal article" date="2013" name="J. Microbiol.">
        <title>Mucilaginibacter ginsenosidivorax sp. nov., with ginsenoside converting activity isolated from sediment.</title>
        <authorList>
            <person name="Kim J.K."/>
            <person name="Choi T.E."/>
            <person name="Liu Q.M."/>
            <person name="Park H.Y."/>
            <person name="Yi T.H."/>
            <person name="Yoon M.H."/>
            <person name="Kim S.C."/>
            <person name="Im W.T."/>
        </authorList>
    </citation>
    <scope>NUCLEOTIDE SEQUENCE [LARGE SCALE GENOMIC DNA]</scope>
    <source>
        <strain evidence="3 4">KHI28</strain>
    </source>
</reference>